<dbReference type="AlphaFoldDB" id="A0A369J284"/>
<evidence type="ECO:0000313" key="2">
    <source>
        <dbReference type="Proteomes" id="UP000076154"/>
    </source>
</evidence>
<comment type="caution">
    <text evidence="1">The sequence shown here is derived from an EMBL/GenBank/DDBJ whole genome shotgun (WGS) entry which is preliminary data.</text>
</comment>
<reference evidence="1" key="1">
    <citation type="submission" date="2018-04" db="EMBL/GenBank/DDBJ databases">
        <title>Whole genome sequencing of Hypsizygus marmoreus.</title>
        <authorList>
            <person name="Choi I.-G."/>
            <person name="Min B."/>
            <person name="Kim J.-G."/>
            <person name="Kim S."/>
            <person name="Oh Y.-L."/>
            <person name="Kong W.-S."/>
            <person name="Park H."/>
            <person name="Jeong J."/>
            <person name="Song E.-S."/>
        </authorList>
    </citation>
    <scope>NUCLEOTIDE SEQUENCE [LARGE SCALE GENOMIC DNA]</scope>
    <source>
        <strain evidence="1">51987-8</strain>
    </source>
</reference>
<name>A0A369J284_HYPMA</name>
<protein>
    <submittedName>
        <fullName evidence="1">Uncharacterized protein</fullName>
    </submittedName>
</protein>
<sequence>MSSPMHTDELGTQWVLSPSEPAVARCPTLVAMNGTDDIKMVQSKTCQSGPISDPVRQNLNDIRRQLFPAAVLFRKSHYDTFFGWKSASSLCSPRPSAACELPGLKWRNALIRGKQKYFDSNLYLRKSCVLAGAPSKKHQTDMDQGYLDIAAYNGLARQIQHPATFNITLRTRRQMVNVRTAET</sequence>
<evidence type="ECO:0000313" key="1">
    <source>
        <dbReference type="EMBL" id="RDB16088.1"/>
    </source>
</evidence>
<dbReference type="EMBL" id="LUEZ02000135">
    <property type="protein sequence ID" value="RDB16088.1"/>
    <property type="molecule type" value="Genomic_DNA"/>
</dbReference>
<dbReference type="Proteomes" id="UP000076154">
    <property type="component" value="Unassembled WGS sequence"/>
</dbReference>
<proteinExistence type="predicted"/>
<gene>
    <name evidence="1" type="ORF">Hypma_003413</name>
</gene>
<organism evidence="1 2">
    <name type="scientific">Hypsizygus marmoreus</name>
    <name type="common">White beech mushroom</name>
    <name type="synonym">Agaricus marmoreus</name>
    <dbReference type="NCBI Taxonomy" id="39966"/>
    <lineage>
        <taxon>Eukaryota</taxon>
        <taxon>Fungi</taxon>
        <taxon>Dikarya</taxon>
        <taxon>Basidiomycota</taxon>
        <taxon>Agaricomycotina</taxon>
        <taxon>Agaricomycetes</taxon>
        <taxon>Agaricomycetidae</taxon>
        <taxon>Agaricales</taxon>
        <taxon>Tricholomatineae</taxon>
        <taxon>Lyophyllaceae</taxon>
        <taxon>Hypsizygus</taxon>
    </lineage>
</organism>
<keyword evidence="2" id="KW-1185">Reference proteome</keyword>
<dbReference type="InParanoid" id="A0A369J284"/>
<accession>A0A369J284</accession>